<dbReference type="EMBL" id="PNHK01000004">
    <property type="protein sequence ID" value="PMD04680.1"/>
    <property type="molecule type" value="Genomic_DNA"/>
</dbReference>
<dbReference type="GO" id="GO:0008270">
    <property type="term" value="F:zinc ion binding"/>
    <property type="evidence" value="ECO:0007669"/>
    <property type="project" value="UniProtKB-UniRule"/>
</dbReference>
<keyword evidence="6 7" id="KW-0408">Iron</keyword>
<comment type="subcellular location">
    <subcellularLocation>
        <location evidence="7">Cytoplasm</location>
    </subcellularLocation>
</comment>
<name>A0A2N6VKJ9_9MICO</name>
<comment type="catalytic activity">
    <reaction evidence="7">
        <text>4-imidazolone-5-propanoate + H2O = N-formimidoyl-L-glutamate</text>
        <dbReference type="Rhea" id="RHEA:23660"/>
        <dbReference type="ChEBI" id="CHEBI:15377"/>
        <dbReference type="ChEBI" id="CHEBI:58928"/>
        <dbReference type="ChEBI" id="CHEBI:77893"/>
        <dbReference type="EC" id="3.5.2.7"/>
    </reaction>
</comment>
<feature type="binding site" evidence="7">
    <location>
        <position position="341"/>
    </location>
    <ligand>
        <name>N-formimidoyl-L-glutamate</name>
        <dbReference type="ChEBI" id="CHEBI:58928"/>
    </ligand>
</feature>
<comment type="cofactor">
    <cofactor evidence="7">
        <name>Zn(2+)</name>
        <dbReference type="ChEBI" id="CHEBI:29105"/>
    </cofactor>
    <cofactor evidence="7">
        <name>Fe(3+)</name>
        <dbReference type="ChEBI" id="CHEBI:29034"/>
    </cofactor>
    <text evidence="7">Binds 1 zinc or iron ion per subunit.</text>
</comment>
<dbReference type="RefSeq" id="WP_102239324.1">
    <property type="nucleotide sequence ID" value="NZ_PNHK01000004.1"/>
</dbReference>
<dbReference type="InterPro" id="IPR006680">
    <property type="entry name" value="Amidohydro-rel"/>
</dbReference>
<feature type="binding site" evidence="7">
    <location>
        <position position="108"/>
    </location>
    <ligand>
        <name>Zn(2+)</name>
        <dbReference type="ChEBI" id="CHEBI:29105"/>
    </ligand>
</feature>
<dbReference type="GO" id="GO:0005506">
    <property type="term" value="F:iron ion binding"/>
    <property type="evidence" value="ECO:0007669"/>
    <property type="project" value="UniProtKB-UniRule"/>
</dbReference>
<feature type="region of interest" description="Disordered" evidence="8">
    <location>
        <begin position="69"/>
        <end position="91"/>
    </location>
</feature>
<dbReference type="SUPFAM" id="SSF51338">
    <property type="entry name" value="Composite domain of metallo-dependent hydrolases"/>
    <property type="match status" value="2"/>
</dbReference>
<dbReference type="GO" id="GO:0019557">
    <property type="term" value="P:L-histidine catabolic process to glutamate and formate"/>
    <property type="evidence" value="ECO:0007669"/>
    <property type="project" value="UniProtKB-UniPathway"/>
</dbReference>
<evidence type="ECO:0000256" key="1">
    <source>
        <dbReference type="ARBA" id="ARBA00012864"/>
    </source>
</evidence>
<gene>
    <name evidence="7" type="primary">hutI</name>
    <name evidence="10" type="ORF">CJ199_09925</name>
</gene>
<dbReference type="InterPro" id="IPR011059">
    <property type="entry name" value="Metal-dep_hydrolase_composite"/>
</dbReference>
<feature type="binding site" evidence="7">
    <location>
        <position position="202"/>
    </location>
    <ligand>
        <name>4-imidazolone-5-propanoate</name>
        <dbReference type="ChEBI" id="CHEBI:77893"/>
    </ligand>
</feature>
<dbReference type="SUPFAM" id="SSF51556">
    <property type="entry name" value="Metallo-dependent hydrolases"/>
    <property type="match status" value="1"/>
</dbReference>
<accession>A0A2N6VKJ9</accession>
<evidence type="ECO:0000256" key="4">
    <source>
        <dbReference type="ARBA" id="ARBA00022808"/>
    </source>
</evidence>
<dbReference type="PANTHER" id="PTHR42752">
    <property type="entry name" value="IMIDAZOLONEPROPIONASE"/>
    <property type="match status" value="1"/>
</dbReference>
<proteinExistence type="inferred from homology"/>
<dbReference type="Gene3D" id="2.30.40.10">
    <property type="entry name" value="Urease, subunit C, domain 1"/>
    <property type="match status" value="2"/>
</dbReference>
<evidence type="ECO:0000256" key="7">
    <source>
        <dbReference type="HAMAP-Rule" id="MF_00372"/>
    </source>
</evidence>
<dbReference type="InterPro" id="IPR005920">
    <property type="entry name" value="HutI"/>
</dbReference>
<dbReference type="Gene3D" id="3.20.20.140">
    <property type="entry name" value="Metal-dependent hydrolases"/>
    <property type="match status" value="1"/>
</dbReference>
<dbReference type="GO" id="GO:0050480">
    <property type="term" value="F:imidazolonepropionase activity"/>
    <property type="evidence" value="ECO:0007669"/>
    <property type="project" value="UniProtKB-UniRule"/>
</dbReference>
<feature type="binding site" evidence="7">
    <location>
        <position position="268"/>
    </location>
    <ligand>
        <name>4-imidazolone-5-propanoate</name>
        <dbReference type="ChEBI" id="CHEBI:77893"/>
    </ligand>
</feature>
<dbReference type="HAMAP" id="MF_00372">
    <property type="entry name" value="HutI"/>
    <property type="match status" value="1"/>
</dbReference>
<dbReference type="Pfam" id="PF01979">
    <property type="entry name" value="Amidohydro_1"/>
    <property type="match status" value="1"/>
</dbReference>
<comment type="function">
    <text evidence="7">Catalyzes the hydrolytic cleavage of the carbon-nitrogen bond in imidazolone-5-propanoate to yield N-formimidoyl-L-glutamate. It is the third step in the universal histidine degradation pathway.</text>
</comment>
<feature type="binding site" evidence="7">
    <location>
        <position position="175"/>
    </location>
    <ligand>
        <name>N-formimidoyl-L-glutamate</name>
        <dbReference type="ChEBI" id="CHEBI:58928"/>
    </ligand>
</feature>
<feature type="binding site" evidence="7">
    <location>
        <position position="343"/>
    </location>
    <ligand>
        <name>N-formimidoyl-L-glutamate</name>
        <dbReference type="ChEBI" id="CHEBI:58928"/>
    </ligand>
</feature>
<feature type="binding site" evidence="7">
    <location>
        <position position="265"/>
    </location>
    <ligand>
        <name>Fe(3+)</name>
        <dbReference type="ChEBI" id="CHEBI:29034"/>
    </ligand>
</feature>
<reference evidence="10 11" key="1">
    <citation type="submission" date="2017-09" db="EMBL/GenBank/DDBJ databases">
        <title>Bacterial strain isolated from the female urinary microbiota.</title>
        <authorList>
            <person name="Thomas-White K."/>
            <person name="Kumar N."/>
            <person name="Forster S."/>
            <person name="Putonti C."/>
            <person name="Lawley T."/>
            <person name="Wolfe A.J."/>
        </authorList>
    </citation>
    <scope>NUCLEOTIDE SEQUENCE [LARGE SCALE GENOMIC DNA]</scope>
    <source>
        <strain evidence="10 11">UMB1301</strain>
    </source>
</reference>
<evidence type="ECO:0000256" key="6">
    <source>
        <dbReference type="ARBA" id="ARBA00023004"/>
    </source>
</evidence>
<feature type="binding site" evidence="7">
    <location>
        <position position="110"/>
    </location>
    <ligand>
        <name>Zn(2+)</name>
        <dbReference type="ChEBI" id="CHEBI:29105"/>
    </ligand>
</feature>
<dbReference type="PANTHER" id="PTHR42752:SF1">
    <property type="entry name" value="IMIDAZOLONEPROPIONASE-RELATED"/>
    <property type="match status" value="1"/>
</dbReference>
<dbReference type="UniPathway" id="UPA00379">
    <property type="reaction ID" value="UER00551"/>
</dbReference>
<dbReference type="AlphaFoldDB" id="A0A2N6VKJ9"/>
<protein>
    <recommendedName>
        <fullName evidence="1 7">Imidazolonepropionase</fullName>
        <ecNumber evidence="1 7">3.5.2.7</ecNumber>
    </recommendedName>
    <alternativeName>
        <fullName evidence="7">Imidazolone-5-propionate hydrolase</fullName>
    </alternativeName>
</protein>
<evidence type="ECO:0000256" key="5">
    <source>
        <dbReference type="ARBA" id="ARBA00022833"/>
    </source>
</evidence>
<dbReference type="Proteomes" id="UP000235598">
    <property type="component" value="Unassembled WGS sequence"/>
</dbReference>
<comment type="caution">
    <text evidence="10">The sequence shown here is derived from an EMBL/GenBank/DDBJ whole genome shotgun (WGS) entry which is preliminary data.</text>
</comment>
<keyword evidence="7" id="KW-0963">Cytoplasm</keyword>
<evidence type="ECO:0000313" key="11">
    <source>
        <dbReference type="Proteomes" id="UP000235598"/>
    </source>
</evidence>
<keyword evidence="5 7" id="KW-0862">Zinc</keyword>
<keyword evidence="4 7" id="KW-0369">Histidine metabolism</keyword>
<comment type="pathway">
    <text evidence="7">Amino-acid degradation; L-histidine degradation into L-glutamate; N-formimidoyl-L-glutamate from L-histidine: step 3/3.</text>
</comment>
<feature type="binding site" evidence="7">
    <location>
        <position position="117"/>
    </location>
    <ligand>
        <name>4-imidazolone-5-propanoate</name>
        <dbReference type="ChEBI" id="CHEBI:77893"/>
    </ligand>
</feature>
<dbReference type="InterPro" id="IPR032466">
    <property type="entry name" value="Metal_Hydrolase"/>
</dbReference>
<feature type="binding site" evidence="7">
    <location>
        <position position="110"/>
    </location>
    <ligand>
        <name>Fe(3+)</name>
        <dbReference type="ChEBI" id="CHEBI:29034"/>
    </ligand>
</feature>
<dbReference type="GO" id="GO:0005737">
    <property type="term" value="C:cytoplasm"/>
    <property type="evidence" value="ECO:0007669"/>
    <property type="project" value="UniProtKB-SubCell"/>
</dbReference>
<evidence type="ECO:0000256" key="3">
    <source>
        <dbReference type="ARBA" id="ARBA00022801"/>
    </source>
</evidence>
<feature type="binding site" evidence="7">
    <location>
        <position position="339"/>
    </location>
    <ligand>
        <name>Fe(3+)</name>
        <dbReference type="ChEBI" id="CHEBI:29034"/>
    </ligand>
</feature>
<keyword evidence="2 7" id="KW-0479">Metal-binding</keyword>
<sequence>MLIITNISELVTNNPAPNATPADPHSDFLGVVTDATLVVEDGKVAWAGPTSGLEAGHPQAAEVVATQARQAPSALQAKGQEDGPADSDGHRVIDASGQAVIPGFVDSHNHTVFAGDRSEEFAARMAGESYSAGGIATTVKATRAASDDELEANLVRLMRQAQHSGTTTFEVKSGYGLDVESELKALELATRHTDEVTLMAAHVVPAEFKDDPDAYVDLVINEMIPKATTHAKWIDVFCEKGAFTEEQTARILQAGIEHGLRPRLHANQLTDGGALQLAAKYKCASADHATFASDADLAAAAESGTVLTLLPSIEFSTRQPYPDARRYFEAGVTVAIASDCNPGSGFSSSIPFCLAIAVRDMHFTVDQALWAATEGGAKALEREDVGHLRPGARADFSILDAPSYRYLVYRPGVQQIGAVFCEGELIASNPQPYSVSA</sequence>
<comment type="similarity">
    <text evidence="7">Belongs to the metallo-dependent hydrolases superfamily. HutI family.</text>
</comment>
<feature type="domain" description="Amidohydrolase-related" evidence="9">
    <location>
        <begin position="100"/>
        <end position="424"/>
    </location>
</feature>
<feature type="binding site" evidence="7">
    <location>
        <position position="344"/>
    </location>
    <ligand>
        <name>4-imidazolone-5-propanoate</name>
        <dbReference type="ChEBI" id="CHEBI:77893"/>
    </ligand>
</feature>
<evidence type="ECO:0000259" key="9">
    <source>
        <dbReference type="Pfam" id="PF01979"/>
    </source>
</evidence>
<dbReference type="OrthoDB" id="9776455at2"/>
<feature type="binding site" evidence="7">
    <location>
        <position position="265"/>
    </location>
    <ligand>
        <name>Zn(2+)</name>
        <dbReference type="ChEBI" id="CHEBI:29105"/>
    </ligand>
</feature>
<feature type="binding site" evidence="7">
    <location>
        <position position="108"/>
    </location>
    <ligand>
        <name>Fe(3+)</name>
        <dbReference type="ChEBI" id="CHEBI:29034"/>
    </ligand>
</feature>
<evidence type="ECO:0000256" key="2">
    <source>
        <dbReference type="ARBA" id="ARBA00022723"/>
    </source>
</evidence>
<dbReference type="EC" id="3.5.2.7" evidence="1 7"/>
<dbReference type="NCBIfam" id="TIGR01224">
    <property type="entry name" value="hutI"/>
    <property type="match status" value="1"/>
</dbReference>
<dbReference type="GO" id="GO:0019556">
    <property type="term" value="P:L-histidine catabolic process to glutamate and formamide"/>
    <property type="evidence" value="ECO:0007669"/>
    <property type="project" value="UniProtKB-UniRule"/>
</dbReference>
<feature type="binding site" evidence="7">
    <location>
        <position position="339"/>
    </location>
    <ligand>
        <name>Zn(2+)</name>
        <dbReference type="ChEBI" id="CHEBI:29105"/>
    </ligand>
</feature>
<evidence type="ECO:0000313" key="10">
    <source>
        <dbReference type="EMBL" id="PMD04680.1"/>
    </source>
</evidence>
<evidence type="ECO:0000256" key="8">
    <source>
        <dbReference type="SAM" id="MobiDB-lite"/>
    </source>
</evidence>
<keyword evidence="3 7" id="KW-0378">Hydrolase</keyword>
<organism evidence="10 11">
    <name type="scientific">Brevibacterium paucivorans</name>
    <dbReference type="NCBI Taxonomy" id="170994"/>
    <lineage>
        <taxon>Bacteria</taxon>
        <taxon>Bacillati</taxon>
        <taxon>Actinomycetota</taxon>
        <taxon>Actinomycetes</taxon>
        <taxon>Micrococcales</taxon>
        <taxon>Brevibacteriaceae</taxon>
        <taxon>Brevibacterium</taxon>
    </lineage>
</organism>
<feature type="binding site" evidence="7">
    <location>
        <position position="175"/>
    </location>
    <ligand>
        <name>4-imidazolone-5-propanoate</name>
        <dbReference type="ChEBI" id="CHEBI:77893"/>
    </ligand>
</feature>